<dbReference type="Pfam" id="PF02518">
    <property type="entry name" value="HATPase_c"/>
    <property type="match status" value="1"/>
</dbReference>
<proteinExistence type="predicted"/>
<evidence type="ECO:0000256" key="6">
    <source>
        <dbReference type="SAM" id="Coils"/>
    </source>
</evidence>
<dbReference type="GO" id="GO:0016301">
    <property type="term" value="F:kinase activity"/>
    <property type="evidence" value="ECO:0007669"/>
    <property type="project" value="UniProtKB-KW"/>
</dbReference>
<organism evidence="11 12">
    <name type="scientific">Paenibacillus chibensis</name>
    <dbReference type="NCBI Taxonomy" id="59846"/>
    <lineage>
        <taxon>Bacteria</taxon>
        <taxon>Bacillati</taxon>
        <taxon>Bacillota</taxon>
        <taxon>Bacilli</taxon>
        <taxon>Bacillales</taxon>
        <taxon>Paenibacillaceae</taxon>
        <taxon>Paenibacillus</taxon>
    </lineage>
</organism>
<dbReference type="Gene3D" id="1.20.5.1930">
    <property type="match status" value="1"/>
</dbReference>
<reference evidence="11 12" key="1">
    <citation type="submission" date="2023-03" db="EMBL/GenBank/DDBJ databases">
        <title>Bacillus Genome Sequencing.</title>
        <authorList>
            <person name="Dunlap C."/>
        </authorList>
    </citation>
    <scope>NUCLEOTIDE SEQUENCE [LARGE SCALE GENOMIC DNA]</scope>
    <source>
        <strain evidence="11 12">NRS-52</strain>
    </source>
</reference>
<feature type="domain" description="DesK/YvfT N-terminal" evidence="10">
    <location>
        <begin position="6"/>
        <end position="148"/>
    </location>
</feature>
<evidence type="ECO:0000259" key="9">
    <source>
        <dbReference type="Pfam" id="PF07730"/>
    </source>
</evidence>
<feature type="transmembrane region" description="Helical" evidence="7">
    <location>
        <begin position="134"/>
        <end position="153"/>
    </location>
</feature>
<dbReference type="InterPro" id="IPR056374">
    <property type="entry name" value="DesK/YvfT_N"/>
</dbReference>
<dbReference type="EMBL" id="JARTLD010000046">
    <property type="protein sequence ID" value="MED5019239.1"/>
    <property type="molecule type" value="Genomic_DNA"/>
</dbReference>
<evidence type="ECO:0000256" key="2">
    <source>
        <dbReference type="ARBA" id="ARBA00012438"/>
    </source>
</evidence>
<keyword evidence="7" id="KW-1133">Transmembrane helix</keyword>
<dbReference type="InterPro" id="IPR036890">
    <property type="entry name" value="HATPase_C_sf"/>
</dbReference>
<feature type="transmembrane region" description="Helical" evidence="7">
    <location>
        <begin position="40"/>
        <end position="57"/>
    </location>
</feature>
<keyword evidence="4 11" id="KW-0418">Kinase</keyword>
<dbReference type="Gene3D" id="3.30.565.10">
    <property type="entry name" value="Histidine kinase-like ATPase, C-terminal domain"/>
    <property type="match status" value="1"/>
</dbReference>
<evidence type="ECO:0000256" key="7">
    <source>
        <dbReference type="SAM" id="Phobius"/>
    </source>
</evidence>
<dbReference type="Proteomes" id="UP001343257">
    <property type="component" value="Unassembled WGS sequence"/>
</dbReference>
<comment type="catalytic activity">
    <reaction evidence="1">
        <text>ATP + protein L-histidine = ADP + protein N-phospho-L-histidine.</text>
        <dbReference type="EC" id="2.7.13.3"/>
    </reaction>
</comment>
<dbReference type="RefSeq" id="WP_328280077.1">
    <property type="nucleotide sequence ID" value="NZ_JARTLD010000046.1"/>
</dbReference>
<dbReference type="InterPro" id="IPR011712">
    <property type="entry name" value="Sig_transdc_His_kin_sub3_dim/P"/>
</dbReference>
<evidence type="ECO:0000313" key="11">
    <source>
        <dbReference type="EMBL" id="MED5019239.1"/>
    </source>
</evidence>
<evidence type="ECO:0000313" key="12">
    <source>
        <dbReference type="Proteomes" id="UP001343257"/>
    </source>
</evidence>
<keyword evidence="12" id="KW-1185">Reference proteome</keyword>
<protein>
    <recommendedName>
        <fullName evidence="2">histidine kinase</fullName>
        <ecNumber evidence="2">2.7.13.3</ecNumber>
    </recommendedName>
</protein>
<feature type="transmembrane region" description="Helical" evidence="7">
    <location>
        <begin position="63"/>
        <end position="84"/>
    </location>
</feature>
<accession>A0ABU6PWL0</accession>
<dbReference type="Pfam" id="PF23540">
    <property type="entry name" value="DesK_N"/>
    <property type="match status" value="1"/>
</dbReference>
<feature type="coiled-coil region" evidence="6">
    <location>
        <begin position="155"/>
        <end position="182"/>
    </location>
</feature>
<keyword evidence="7" id="KW-0472">Membrane</keyword>
<keyword evidence="7" id="KW-0812">Transmembrane</keyword>
<name>A0ABU6PWL0_9BACL</name>
<dbReference type="Pfam" id="PF07730">
    <property type="entry name" value="HisKA_3"/>
    <property type="match status" value="1"/>
</dbReference>
<keyword evidence="5" id="KW-0902">Two-component regulatory system</keyword>
<evidence type="ECO:0000259" key="10">
    <source>
        <dbReference type="Pfam" id="PF23540"/>
    </source>
</evidence>
<dbReference type="SUPFAM" id="SSF55874">
    <property type="entry name" value="ATPase domain of HSP90 chaperone/DNA topoisomerase II/histidine kinase"/>
    <property type="match status" value="1"/>
</dbReference>
<keyword evidence="6" id="KW-0175">Coiled coil</keyword>
<feature type="domain" description="Signal transduction histidine kinase subgroup 3 dimerisation and phosphoacceptor" evidence="9">
    <location>
        <begin position="177"/>
        <end position="241"/>
    </location>
</feature>
<dbReference type="CDD" id="cd16917">
    <property type="entry name" value="HATPase_UhpB-NarQ-NarX-like"/>
    <property type="match status" value="1"/>
</dbReference>
<dbReference type="PANTHER" id="PTHR24421:SF63">
    <property type="entry name" value="SENSOR HISTIDINE KINASE DESK"/>
    <property type="match status" value="1"/>
</dbReference>
<sequence>MKHSRFTLFPREQGFFPYVWLIYISLPIIFMSIEQGSRRVVGFLMIALFMVTYRQLFFARKSFPLWLGLQMTLMFILCVLYNPYNLFMGFYTASFIGYYKDSRRFFIALSTFYVMLILPLILNAHRMIMQDMYIVLPFTIVMMMSPFGMRSMLKKQQLERDLNRANERIEELVKQEERMRISRDLHDTLGHTLSLITLKSQLVTRLIDRDPAKAILEAREIEQTSRAALRQVRELVSDMRTLSVADELKASERILESAGIRYTAEGDFRLKGISGLTQNILSMCLKEAVTNIVKHSQAEACMIAVGRTSGEILLTVSDDGIGWKEGPECQGTEGNGLKGMKERLSLIDGSLEFSLSGGTVVSIRVPVVKNESGKECDTA</sequence>
<dbReference type="InterPro" id="IPR003594">
    <property type="entry name" value="HATPase_dom"/>
</dbReference>
<keyword evidence="3" id="KW-0808">Transferase</keyword>
<evidence type="ECO:0000259" key="8">
    <source>
        <dbReference type="Pfam" id="PF02518"/>
    </source>
</evidence>
<evidence type="ECO:0000256" key="5">
    <source>
        <dbReference type="ARBA" id="ARBA00023012"/>
    </source>
</evidence>
<evidence type="ECO:0000256" key="4">
    <source>
        <dbReference type="ARBA" id="ARBA00022777"/>
    </source>
</evidence>
<gene>
    <name evidence="11" type="ORF">P9847_18165</name>
</gene>
<feature type="transmembrane region" description="Helical" evidence="7">
    <location>
        <begin position="105"/>
        <end position="122"/>
    </location>
</feature>
<dbReference type="PANTHER" id="PTHR24421">
    <property type="entry name" value="NITRATE/NITRITE SENSOR PROTEIN NARX-RELATED"/>
    <property type="match status" value="1"/>
</dbReference>
<feature type="transmembrane region" description="Helical" evidence="7">
    <location>
        <begin position="15"/>
        <end position="33"/>
    </location>
</feature>
<evidence type="ECO:0000256" key="3">
    <source>
        <dbReference type="ARBA" id="ARBA00022679"/>
    </source>
</evidence>
<evidence type="ECO:0000256" key="1">
    <source>
        <dbReference type="ARBA" id="ARBA00000085"/>
    </source>
</evidence>
<comment type="caution">
    <text evidence="11">The sequence shown here is derived from an EMBL/GenBank/DDBJ whole genome shotgun (WGS) entry which is preliminary data.</text>
</comment>
<dbReference type="EC" id="2.7.13.3" evidence="2"/>
<feature type="domain" description="Histidine kinase/HSP90-like ATPase" evidence="8">
    <location>
        <begin position="280"/>
        <end position="367"/>
    </location>
</feature>
<dbReference type="InterPro" id="IPR050482">
    <property type="entry name" value="Sensor_HK_TwoCompSys"/>
</dbReference>